<dbReference type="Proteomes" id="UP001500620">
    <property type="component" value="Unassembled WGS sequence"/>
</dbReference>
<evidence type="ECO:0000313" key="2">
    <source>
        <dbReference type="EMBL" id="GAA4251542.1"/>
    </source>
</evidence>
<protein>
    <submittedName>
        <fullName evidence="2">Low affinity iron permease family protein</fullName>
    </submittedName>
</protein>
<keyword evidence="3" id="KW-1185">Reference proteome</keyword>
<keyword evidence="1" id="KW-1133">Transmembrane helix</keyword>
<proteinExistence type="predicted"/>
<comment type="caution">
    <text evidence="2">The sequence shown here is derived from an EMBL/GenBank/DDBJ whole genome shotgun (WGS) entry which is preliminary data.</text>
</comment>
<gene>
    <name evidence="2" type="ORF">GCM10022255_044590</name>
</gene>
<evidence type="ECO:0000313" key="3">
    <source>
        <dbReference type="Proteomes" id="UP001500620"/>
    </source>
</evidence>
<dbReference type="Pfam" id="PF04120">
    <property type="entry name" value="Iron_permease"/>
    <property type="match status" value="1"/>
</dbReference>
<organism evidence="2 3">
    <name type="scientific">Dactylosporangium darangshiense</name>
    <dbReference type="NCBI Taxonomy" id="579108"/>
    <lineage>
        <taxon>Bacteria</taxon>
        <taxon>Bacillati</taxon>
        <taxon>Actinomycetota</taxon>
        <taxon>Actinomycetes</taxon>
        <taxon>Micromonosporales</taxon>
        <taxon>Micromonosporaceae</taxon>
        <taxon>Dactylosporangium</taxon>
    </lineage>
</organism>
<feature type="transmembrane region" description="Helical" evidence="1">
    <location>
        <begin position="68"/>
        <end position="87"/>
    </location>
</feature>
<feature type="transmembrane region" description="Helical" evidence="1">
    <location>
        <begin position="42"/>
        <end position="62"/>
    </location>
</feature>
<keyword evidence="1" id="KW-0812">Transmembrane</keyword>
<reference evidence="3" key="1">
    <citation type="journal article" date="2019" name="Int. J. Syst. Evol. Microbiol.">
        <title>The Global Catalogue of Microorganisms (GCM) 10K type strain sequencing project: providing services to taxonomists for standard genome sequencing and annotation.</title>
        <authorList>
            <consortium name="The Broad Institute Genomics Platform"/>
            <consortium name="The Broad Institute Genome Sequencing Center for Infectious Disease"/>
            <person name="Wu L."/>
            <person name="Ma J."/>
        </authorList>
    </citation>
    <scope>NUCLEOTIDE SEQUENCE [LARGE SCALE GENOMIC DNA]</scope>
    <source>
        <strain evidence="3">JCM 17441</strain>
    </source>
</reference>
<accession>A0ABP8DB29</accession>
<dbReference type="InterPro" id="IPR007251">
    <property type="entry name" value="Iron_permease_Fet4"/>
</dbReference>
<keyword evidence="1" id="KW-0472">Membrane</keyword>
<name>A0ABP8DB29_9ACTN</name>
<evidence type="ECO:0000256" key="1">
    <source>
        <dbReference type="SAM" id="Phobius"/>
    </source>
</evidence>
<sequence>MSTSQPVAAGQPRAPHMPSDVTPQLSFFDKFATHAAEFVSRAWFFAACLLLVLIWAPSILVIRDVDTWQLIINTATTIVTFLLVALLQNTQTRNDQSTQDKLNALAEAVAVLMTHTADVHDRRGLHDAVTELRDAVGLEDRESS</sequence>
<dbReference type="EMBL" id="BAABAT010000011">
    <property type="protein sequence ID" value="GAA4251542.1"/>
    <property type="molecule type" value="Genomic_DNA"/>
</dbReference>